<accession>A0A9N8DYR0</accession>
<name>A0A9N8DYR0_9STRA</name>
<dbReference type="EMBL" id="CAICTM010000481">
    <property type="protein sequence ID" value="CAB9511382.1"/>
    <property type="molecule type" value="Genomic_DNA"/>
</dbReference>
<feature type="chain" id="PRO_5040303476" evidence="2">
    <location>
        <begin position="24"/>
        <end position="326"/>
    </location>
</feature>
<evidence type="ECO:0000256" key="1">
    <source>
        <dbReference type="SAM" id="MobiDB-lite"/>
    </source>
</evidence>
<keyword evidence="2" id="KW-0732">Signal</keyword>
<proteinExistence type="predicted"/>
<feature type="compositionally biased region" description="Basic and acidic residues" evidence="1">
    <location>
        <begin position="200"/>
        <end position="218"/>
    </location>
</feature>
<evidence type="ECO:0000256" key="2">
    <source>
        <dbReference type="SAM" id="SignalP"/>
    </source>
</evidence>
<feature type="signal peptide" evidence="2">
    <location>
        <begin position="1"/>
        <end position="23"/>
    </location>
</feature>
<keyword evidence="4" id="KW-1185">Reference proteome</keyword>
<comment type="caution">
    <text evidence="3">The sequence shown here is derived from an EMBL/GenBank/DDBJ whole genome shotgun (WGS) entry which is preliminary data.</text>
</comment>
<protein>
    <submittedName>
        <fullName evidence="3">Uncharacterized protein</fullName>
    </submittedName>
</protein>
<evidence type="ECO:0000313" key="3">
    <source>
        <dbReference type="EMBL" id="CAB9511382.1"/>
    </source>
</evidence>
<sequence>MKLSTSVISFLGFIAVAPSVVEAICFTGTANEVAASCKQAYPNNPNLQCCISFDGKNACSWPDDMKVTVCTGACKGEEACGQIAQPTTFEPGSCRGAKACYGLTAKFNEAKKACNEPISVENYSCEGTRACYGAVLVPGPGHEIGYGSCTGTRACEKFVGRVGAHSCVQDGACDGASVEMVYSVEDCVPRLAGASYRPGEGPKKPKRSERPGKSDRGGGGKPRGPKRRGGGRALQVVRYAGANRPSASDRAQALAAKAAKAAAKAAAKTAVKAPAVRAPAKGTRGGVRAASGERCVPEGWRFKIVESLADGFNLKTGKCNYLSPKE</sequence>
<dbReference type="AlphaFoldDB" id="A0A9N8DYR0"/>
<organism evidence="3 4">
    <name type="scientific">Seminavis robusta</name>
    <dbReference type="NCBI Taxonomy" id="568900"/>
    <lineage>
        <taxon>Eukaryota</taxon>
        <taxon>Sar</taxon>
        <taxon>Stramenopiles</taxon>
        <taxon>Ochrophyta</taxon>
        <taxon>Bacillariophyta</taxon>
        <taxon>Bacillariophyceae</taxon>
        <taxon>Bacillariophycidae</taxon>
        <taxon>Naviculales</taxon>
        <taxon>Naviculaceae</taxon>
        <taxon>Seminavis</taxon>
    </lineage>
</organism>
<evidence type="ECO:0000313" key="4">
    <source>
        <dbReference type="Proteomes" id="UP001153069"/>
    </source>
</evidence>
<feature type="region of interest" description="Disordered" evidence="1">
    <location>
        <begin position="194"/>
        <end position="233"/>
    </location>
</feature>
<dbReference type="Proteomes" id="UP001153069">
    <property type="component" value="Unassembled WGS sequence"/>
</dbReference>
<reference evidence="3" key="1">
    <citation type="submission" date="2020-06" db="EMBL/GenBank/DDBJ databases">
        <authorList>
            <consortium name="Plant Systems Biology data submission"/>
        </authorList>
    </citation>
    <scope>NUCLEOTIDE SEQUENCE</scope>
    <source>
        <strain evidence="3">D6</strain>
    </source>
</reference>
<gene>
    <name evidence="3" type="ORF">SEMRO_482_G151820.1</name>
</gene>